<dbReference type="EMBL" id="JACHIN010000001">
    <property type="protein sequence ID" value="MBB5074804.1"/>
    <property type="molecule type" value="Genomic_DNA"/>
</dbReference>
<accession>A0A7W7ZVX9</accession>
<name>A0A7W7ZVX9_9ACTN</name>
<keyword evidence="1" id="KW-1133">Transmembrane helix</keyword>
<proteinExistence type="predicted"/>
<protein>
    <submittedName>
        <fullName evidence="2">Thiol:disulfide interchange protein</fullName>
    </submittedName>
</protein>
<feature type="transmembrane region" description="Helical" evidence="1">
    <location>
        <begin position="86"/>
        <end position="105"/>
    </location>
</feature>
<keyword evidence="1" id="KW-0472">Membrane</keyword>
<feature type="transmembrane region" description="Helical" evidence="1">
    <location>
        <begin position="47"/>
        <end position="65"/>
    </location>
</feature>
<keyword evidence="1" id="KW-0812">Transmembrane</keyword>
<evidence type="ECO:0000256" key="1">
    <source>
        <dbReference type="SAM" id="Phobius"/>
    </source>
</evidence>
<dbReference type="RefSeq" id="WP_184957788.1">
    <property type="nucleotide sequence ID" value="NZ_JACHIN010000001.1"/>
</dbReference>
<feature type="transmembrane region" description="Helical" evidence="1">
    <location>
        <begin position="141"/>
        <end position="165"/>
    </location>
</feature>
<comment type="caution">
    <text evidence="2">The sequence shown here is derived from an EMBL/GenBank/DDBJ whole genome shotgun (WGS) entry which is preliminary data.</text>
</comment>
<gene>
    <name evidence="2" type="ORF">HNR40_000250</name>
</gene>
<sequence>MSTLRTLDERLIAPGATPHDRTVVYSTAVAGTVLATALAYAAGLSTLPLVLIAIVAFDLYGGAAVNATTAAKRHFHRPGRTWRHHVGFVAIHVQPFLLALVVPGFTWTAAAVVYLLALAGAVITVSVPADVRRPVAFGCTALAIGLALPLAIPAAIGWLAPVLFVKLLLAHLQPL</sequence>
<feature type="transmembrane region" description="Helical" evidence="1">
    <location>
        <begin position="111"/>
        <end position="129"/>
    </location>
</feature>
<dbReference type="Proteomes" id="UP000568380">
    <property type="component" value="Unassembled WGS sequence"/>
</dbReference>
<evidence type="ECO:0000313" key="3">
    <source>
        <dbReference type="Proteomes" id="UP000568380"/>
    </source>
</evidence>
<dbReference type="AlphaFoldDB" id="A0A7W7ZVX9"/>
<reference evidence="2 3" key="1">
    <citation type="submission" date="2020-08" db="EMBL/GenBank/DDBJ databases">
        <title>Genomic Encyclopedia of Type Strains, Phase IV (KMG-IV): sequencing the most valuable type-strain genomes for metagenomic binning, comparative biology and taxonomic classification.</title>
        <authorList>
            <person name="Goeker M."/>
        </authorList>
    </citation>
    <scope>NUCLEOTIDE SEQUENCE [LARGE SCALE GENOMIC DNA]</scope>
    <source>
        <strain evidence="2 3">DSM 45385</strain>
    </source>
</reference>
<evidence type="ECO:0000313" key="2">
    <source>
        <dbReference type="EMBL" id="MBB5074804.1"/>
    </source>
</evidence>
<feature type="transmembrane region" description="Helical" evidence="1">
    <location>
        <begin position="21"/>
        <end position="41"/>
    </location>
</feature>
<organism evidence="2 3">
    <name type="scientific">Nonomuraea endophytica</name>
    <dbReference type="NCBI Taxonomy" id="714136"/>
    <lineage>
        <taxon>Bacteria</taxon>
        <taxon>Bacillati</taxon>
        <taxon>Actinomycetota</taxon>
        <taxon>Actinomycetes</taxon>
        <taxon>Streptosporangiales</taxon>
        <taxon>Streptosporangiaceae</taxon>
        <taxon>Nonomuraea</taxon>
    </lineage>
</organism>
<keyword evidence="3" id="KW-1185">Reference proteome</keyword>